<evidence type="ECO:0000313" key="4">
    <source>
        <dbReference type="Proteomes" id="UP000265515"/>
    </source>
</evidence>
<accession>A0A388LZX9</accession>
<feature type="region of interest" description="Disordered" evidence="1">
    <location>
        <begin position="276"/>
        <end position="301"/>
    </location>
</feature>
<dbReference type="PANTHER" id="PTHR31635">
    <property type="entry name" value="REVERSE TRANSCRIPTASE DOMAIN-CONTAINING PROTEIN-RELATED"/>
    <property type="match status" value="1"/>
</dbReference>
<dbReference type="OrthoDB" id="1745081at2759"/>
<evidence type="ECO:0000259" key="2">
    <source>
        <dbReference type="PROSITE" id="PS50878"/>
    </source>
</evidence>
<feature type="compositionally biased region" description="Basic and acidic residues" evidence="1">
    <location>
        <begin position="207"/>
        <end position="226"/>
    </location>
</feature>
<dbReference type="PROSITE" id="PS50878">
    <property type="entry name" value="RT_POL"/>
    <property type="match status" value="1"/>
</dbReference>
<organism evidence="3 4">
    <name type="scientific">Chara braunii</name>
    <name type="common">Braun's stonewort</name>
    <dbReference type="NCBI Taxonomy" id="69332"/>
    <lineage>
        <taxon>Eukaryota</taxon>
        <taxon>Viridiplantae</taxon>
        <taxon>Streptophyta</taxon>
        <taxon>Charophyceae</taxon>
        <taxon>Charales</taxon>
        <taxon>Characeae</taxon>
        <taxon>Chara</taxon>
    </lineage>
</organism>
<evidence type="ECO:0000256" key="1">
    <source>
        <dbReference type="SAM" id="MobiDB-lite"/>
    </source>
</evidence>
<feature type="compositionally biased region" description="Basic and acidic residues" evidence="1">
    <location>
        <begin position="287"/>
        <end position="296"/>
    </location>
</feature>
<dbReference type="Pfam" id="PF00078">
    <property type="entry name" value="RVT_1"/>
    <property type="match status" value="1"/>
</dbReference>
<dbReference type="InterPro" id="IPR000477">
    <property type="entry name" value="RT_dom"/>
</dbReference>
<protein>
    <recommendedName>
        <fullName evidence="2">Reverse transcriptase domain-containing protein</fullName>
    </recommendedName>
</protein>
<dbReference type="Gramene" id="GBG87825">
    <property type="protein sequence ID" value="GBG87825"/>
    <property type="gene ID" value="CBR_g45981"/>
</dbReference>
<proteinExistence type="predicted"/>
<dbReference type="CDD" id="cd01650">
    <property type="entry name" value="RT_nLTR_like"/>
    <property type="match status" value="1"/>
</dbReference>
<dbReference type="STRING" id="69332.A0A388LZX9"/>
<comment type="caution">
    <text evidence="3">The sequence shown here is derived from an EMBL/GenBank/DDBJ whole genome shotgun (WGS) entry which is preliminary data.</text>
</comment>
<keyword evidence="4" id="KW-1185">Reference proteome</keyword>
<sequence>MAAREITPTSKWDLMRRFWKAVLTNSFFDDMAGTHEQEGDEIFRNVGDAVVQVQATYMRAHVVVMYFGGRCRDFSSTMKLDTVRRHGHLASAARCLTVGETREKIRRREDHIRLHPARSVNAVEEVEGWVLFEMKADVTISGEIMADESLGDVCGLAEVRFLPPLRGCMRGGWTRGSGIDSRGVGVPIRPVASEPRNRTNGIVPENAQRDGRETPERPSEGRREGTRGILNEEIGMPPSAQMGQARPSNEGIRGSQQEEIGMPPFAQMGQARASNEGLGGLQQEGMSRQHQEEATPHETVVPERSAANSNQGHEDTCMQDVFQVPVVEMISEPRGNDGTLPQGGLGQRHLEGMMAPFPKEVWVRGFPKVVWVSARRRVRQVPQKDSSKIKWVRDAERMSRAFFAQMKKNSHSPMIVAMGHPFDPLGGKTDNTPDIIRYVEMFYANLYCEDEHWSEEDMAVVPAANVWDKCATKVSPEHKAFLDAPITQEEVAEALPGMHKGKAPGPDGLPTEYLMIAARPLIPFLCEAFNRLFSGREAPPATFGLTTIVLLYKKRSIEEIRNWRPISLLSASYKLYAKVLANRVAVVLPFIVHSTQTGFVPRRQILVNVIMVRQIMERAHDPQPPLAMLFLDFEKAYDRVRWPFLLQGMRCRGFGEGFVKAVEVVLGMAGARVQVNGFLSPPLRVTRSVRQGCPLSPALYILYVEHLHEMIRADAQISGYELPGGGQVKSNSFADNTATVSQATQQSISALRNEVALFEKYAGARINWEKSVAVVPDGIDWGIFEGMSTQLPEDQFLYLGILVPAALSSGQQLEDLLHKAVVRMVAWAKKASHGVFGKVLIANNAVSATLWYAGAVSDPSKRAWKGYKRALRKFLWKDDPCVPHLIYRVRWEKLVQPRSAEGLGLLDPRIQVSALQMRTVLWLLLEEDTKPWKLVTLREMAEAIRVHPADVETTLLHPQLLRGLRRGALWSGMAAAYAADTARATFWAAVWAMRARLLREGVPTSFSTLRAWMLRNLRVAISADVSRRRRGGWSFFVKAWKPYYRVITVGDQVGQWSGELTWDDEV</sequence>
<dbReference type="PANTHER" id="PTHR31635:SF196">
    <property type="entry name" value="REVERSE TRANSCRIPTASE DOMAIN-CONTAINING PROTEIN-RELATED"/>
    <property type="match status" value="1"/>
</dbReference>
<feature type="domain" description="Reverse transcriptase" evidence="2">
    <location>
        <begin position="532"/>
        <end position="803"/>
    </location>
</feature>
<reference evidence="3 4" key="1">
    <citation type="journal article" date="2018" name="Cell">
        <title>The Chara Genome: Secondary Complexity and Implications for Plant Terrestrialization.</title>
        <authorList>
            <person name="Nishiyama T."/>
            <person name="Sakayama H."/>
            <person name="Vries J.D."/>
            <person name="Buschmann H."/>
            <person name="Saint-Marcoux D."/>
            <person name="Ullrich K.K."/>
            <person name="Haas F.B."/>
            <person name="Vanderstraeten L."/>
            <person name="Becker D."/>
            <person name="Lang D."/>
            <person name="Vosolsobe S."/>
            <person name="Rombauts S."/>
            <person name="Wilhelmsson P.K.I."/>
            <person name="Janitza P."/>
            <person name="Kern R."/>
            <person name="Heyl A."/>
            <person name="Rumpler F."/>
            <person name="Villalobos L.I.A.C."/>
            <person name="Clay J.M."/>
            <person name="Skokan R."/>
            <person name="Toyoda A."/>
            <person name="Suzuki Y."/>
            <person name="Kagoshima H."/>
            <person name="Schijlen E."/>
            <person name="Tajeshwar N."/>
            <person name="Catarino B."/>
            <person name="Hetherington A.J."/>
            <person name="Saltykova A."/>
            <person name="Bonnot C."/>
            <person name="Breuninger H."/>
            <person name="Symeonidi A."/>
            <person name="Radhakrishnan G.V."/>
            <person name="Van Nieuwerburgh F."/>
            <person name="Deforce D."/>
            <person name="Chang C."/>
            <person name="Karol K.G."/>
            <person name="Hedrich R."/>
            <person name="Ulvskov P."/>
            <person name="Glockner G."/>
            <person name="Delwiche C.F."/>
            <person name="Petrasek J."/>
            <person name="Van de Peer Y."/>
            <person name="Friml J."/>
            <person name="Beilby M."/>
            <person name="Dolan L."/>
            <person name="Kohara Y."/>
            <person name="Sugano S."/>
            <person name="Fujiyama A."/>
            <person name="Delaux P.-M."/>
            <person name="Quint M."/>
            <person name="TheiBen G."/>
            <person name="Hagemann M."/>
            <person name="Harholt J."/>
            <person name="Dunand C."/>
            <person name="Zachgo S."/>
            <person name="Langdale J."/>
            <person name="Maumus F."/>
            <person name="Straeten D.V.D."/>
            <person name="Gould S.B."/>
            <person name="Rensing S.A."/>
        </authorList>
    </citation>
    <scope>NUCLEOTIDE SEQUENCE [LARGE SCALE GENOMIC DNA]</scope>
    <source>
        <strain evidence="3 4">S276</strain>
    </source>
</reference>
<dbReference type="EMBL" id="BFEA01000634">
    <property type="protein sequence ID" value="GBG87825.1"/>
    <property type="molecule type" value="Genomic_DNA"/>
</dbReference>
<name>A0A388LZX9_CHABU</name>
<dbReference type="Proteomes" id="UP000265515">
    <property type="component" value="Unassembled WGS sequence"/>
</dbReference>
<gene>
    <name evidence="3" type="ORF">CBR_g45981</name>
</gene>
<dbReference type="AlphaFoldDB" id="A0A388LZX9"/>
<feature type="region of interest" description="Disordered" evidence="1">
    <location>
        <begin position="184"/>
        <end position="256"/>
    </location>
</feature>
<evidence type="ECO:0000313" key="3">
    <source>
        <dbReference type="EMBL" id="GBG87825.1"/>
    </source>
</evidence>